<protein>
    <submittedName>
        <fullName evidence="1">Uncharacterized protein</fullName>
    </submittedName>
</protein>
<evidence type="ECO:0000313" key="1">
    <source>
        <dbReference type="EMBL" id="GEO08763.1"/>
    </source>
</evidence>
<name>A0A512B9Z5_9BACT</name>
<reference evidence="1 2" key="1">
    <citation type="submission" date="2019-07" db="EMBL/GenBank/DDBJ databases">
        <title>Whole genome shotgun sequence of Segetibacter aerophilus NBRC 106135.</title>
        <authorList>
            <person name="Hosoyama A."/>
            <person name="Uohara A."/>
            <person name="Ohji S."/>
            <person name="Ichikawa N."/>
        </authorList>
    </citation>
    <scope>NUCLEOTIDE SEQUENCE [LARGE SCALE GENOMIC DNA]</scope>
    <source>
        <strain evidence="1 2">NBRC 106135</strain>
    </source>
</reference>
<accession>A0A512B9Z5</accession>
<organism evidence="1 2">
    <name type="scientific">Segetibacter aerophilus</name>
    <dbReference type="NCBI Taxonomy" id="670293"/>
    <lineage>
        <taxon>Bacteria</taxon>
        <taxon>Pseudomonadati</taxon>
        <taxon>Bacteroidota</taxon>
        <taxon>Chitinophagia</taxon>
        <taxon>Chitinophagales</taxon>
        <taxon>Chitinophagaceae</taxon>
        <taxon>Segetibacter</taxon>
    </lineage>
</organism>
<keyword evidence="2" id="KW-1185">Reference proteome</keyword>
<dbReference type="EMBL" id="BJYT01000004">
    <property type="protein sequence ID" value="GEO08763.1"/>
    <property type="molecule type" value="Genomic_DNA"/>
</dbReference>
<sequence length="61" mass="7088">MDKLYPELVEGVTSIIARSRCHEEGFLQDPRLAAKEVLKYIHDKKLMVGEPENIEALDREY</sequence>
<proteinExistence type="predicted"/>
<evidence type="ECO:0000313" key="2">
    <source>
        <dbReference type="Proteomes" id="UP000321513"/>
    </source>
</evidence>
<comment type="caution">
    <text evidence="1">The sequence shown here is derived from an EMBL/GenBank/DDBJ whole genome shotgun (WGS) entry which is preliminary data.</text>
</comment>
<dbReference type="Proteomes" id="UP000321513">
    <property type="component" value="Unassembled WGS sequence"/>
</dbReference>
<dbReference type="RefSeq" id="WP_147202829.1">
    <property type="nucleotide sequence ID" value="NZ_BJYT01000004.1"/>
</dbReference>
<dbReference type="AlphaFoldDB" id="A0A512B9Z5"/>
<gene>
    <name evidence="1" type="ORF">SAE01_12590</name>
</gene>